<evidence type="ECO:0000313" key="2">
    <source>
        <dbReference type="EMBL" id="UQC90655.1"/>
    </source>
</evidence>
<dbReference type="Proteomes" id="UP000830671">
    <property type="component" value="Chromosome 9"/>
</dbReference>
<proteinExistence type="predicted"/>
<reference evidence="2" key="1">
    <citation type="journal article" date="2021" name="Mol. Plant Microbe Interact.">
        <title>Complete Genome Sequence of the Plant-Pathogenic Fungus Colletotrichum lupini.</title>
        <authorList>
            <person name="Baroncelli R."/>
            <person name="Pensec F."/>
            <person name="Da Lio D."/>
            <person name="Boufleur T."/>
            <person name="Vicente I."/>
            <person name="Sarrocco S."/>
            <person name="Picot A."/>
            <person name="Baraldi E."/>
            <person name="Sukno S."/>
            <person name="Thon M."/>
            <person name="Le Floch G."/>
        </authorList>
    </citation>
    <scope>NUCLEOTIDE SEQUENCE</scope>
    <source>
        <strain evidence="2">IMI 504893</strain>
    </source>
</reference>
<feature type="region of interest" description="Disordered" evidence="1">
    <location>
        <begin position="68"/>
        <end position="116"/>
    </location>
</feature>
<accession>A0A9Q8T8B8</accession>
<keyword evidence="3" id="KW-1185">Reference proteome</keyword>
<evidence type="ECO:0000313" key="3">
    <source>
        <dbReference type="Proteomes" id="UP000830671"/>
    </source>
</evidence>
<protein>
    <submittedName>
        <fullName evidence="2">Uncharacterized protein</fullName>
    </submittedName>
</protein>
<evidence type="ECO:0000256" key="1">
    <source>
        <dbReference type="SAM" id="MobiDB-lite"/>
    </source>
</evidence>
<name>A0A9Q8T8B8_9PEZI</name>
<dbReference type="GeneID" id="73350119"/>
<gene>
    <name evidence="2" type="ORF">CLUP02_16185</name>
</gene>
<dbReference type="EMBL" id="CP019481">
    <property type="protein sequence ID" value="UQC90655.1"/>
    <property type="molecule type" value="Genomic_DNA"/>
</dbReference>
<feature type="compositionally biased region" description="Basic and acidic residues" evidence="1">
    <location>
        <begin position="75"/>
        <end position="103"/>
    </location>
</feature>
<dbReference type="KEGG" id="clup:CLUP02_16185"/>
<dbReference type="AlphaFoldDB" id="A0A9Q8T8B8"/>
<organism evidence="2 3">
    <name type="scientific">Colletotrichum lupini</name>
    <dbReference type="NCBI Taxonomy" id="145971"/>
    <lineage>
        <taxon>Eukaryota</taxon>
        <taxon>Fungi</taxon>
        <taxon>Dikarya</taxon>
        <taxon>Ascomycota</taxon>
        <taxon>Pezizomycotina</taxon>
        <taxon>Sordariomycetes</taxon>
        <taxon>Hypocreomycetidae</taxon>
        <taxon>Glomerellales</taxon>
        <taxon>Glomerellaceae</taxon>
        <taxon>Colletotrichum</taxon>
        <taxon>Colletotrichum acutatum species complex</taxon>
    </lineage>
</organism>
<dbReference type="RefSeq" id="XP_049152256.1">
    <property type="nucleotide sequence ID" value="XM_049295109.1"/>
</dbReference>
<sequence length="116" mass="12827">MQASTIEPRVGAAHQITRQPDMAEIISPALVVESFSQGHTITNDVAPETMSIHCHELARKQTGDWKRWTQQAGGGHDDEVQGTRAETATHETRDQDIREEKRALRSLSPAERSSVG</sequence>